<dbReference type="Proteomes" id="UP001187682">
    <property type="component" value="Unassembled WGS sequence"/>
</dbReference>
<organism evidence="2 3">
    <name type="scientific">Cephalotrichum gorgonifer</name>
    <dbReference type="NCBI Taxonomy" id="2041049"/>
    <lineage>
        <taxon>Eukaryota</taxon>
        <taxon>Fungi</taxon>
        <taxon>Dikarya</taxon>
        <taxon>Ascomycota</taxon>
        <taxon>Pezizomycotina</taxon>
        <taxon>Sordariomycetes</taxon>
        <taxon>Hypocreomycetidae</taxon>
        <taxon>Microascales</taxon>
        <taxon>Microascaceae</taxon>
        <taxon>Cephalotrichum</taxon>
    </lineage>
</organism>
<dbReference type="AlphaFoldDB" id="A0AAE8SUT1"/>
<comment type="caution">
    <text evidence="2">The sequence shown here is derived from an EMBL/GenBank/DDBJ whole genome shotgun (WGS) entry which is preliminary data.</text>
</comment>
<gene>
    <name evidence="2" type="ORF">DNG_04684</name>
</gene>
<sequence>MQKLQLAAGPLQRPRGKTVPQLRGRTGRLRAVAINERKVSLEEEAGTSSEYCGIAVEKLDKAGIANASVNYMRGVWDHPQLRARGRWTEIDTSAGAYRLWFLPVCPHPG</sequence>
<feature type="region of interest" description="Disordered" evidence="1">
    <location>
        <begin position="1"/>
        <end position="21"/>
    </location>
</feature>
<proteinExistence type="predicted"/>
<accession>A0AAE8SUT1</accession>
<dbReference type="SUPFAM" id="SSF89796">
    <property type="entry name" value="CoA-transferase family III (CaiB/BaiF)"/>
    <property type="match status" value="1"/>
</dbReference>
<keyword evidence="3" id="KW-1185">Reference proteome</keyword>
<evidence type="ECO:0000313" key="2">
    <source>
        <dbReference type="EMBL" id="SPO02011.1"/>
    </source>
</evidence>
<dbReference type="InterPro" id="IPR023606">
    <property type="entry name" value="CoA-Trfase_III_dom_1_sf"/>
</dbReference>
<evidence type="ECO:0000313" key="3">
    <source>
        <dbReference type="Proteomes" id="UP001187682"/>
    </source>
</evidence>
<name>A0AAE8SUT1_9PEZI</name>
<evidence type="ECO:0000256" key="1">
    <source>
        <dbReference type="SAM" id="MobiDB-lite"/>
    </source>
</evidence>
<reference evidence="2" key="1">
    <citation type="submission" date="2018-03" db="EMBL/GenBank/DDBJ databases">
        <authorList>
            <person name="Guldener U."/>
        </authorList>
    </citation>
    <scope>NUCLEOTIDE SEQUENCE</scope>
</reference>
<protein>
    <submittedName>
        <fullName evidence="2">Uncharacterized protein</fullName>
    </submittedName>
</protein>
<dbReference type="EMBL" id="ONZQ02000005">
    <property type="protein sequence ID" value="SPO02011.1"/>
    <property type="molecule type" value="Genomic_DNA"/>
</dbReference>